<sequence length="153" mass="16905">MTDAAPEAGLYSLVYASNAASTFGDADLAELLSQCRVLNESKGISGLLLYRSGRFVQFLEGPEAEVRALYAKIERDPRHTSPRILNEGHPSHRQFGDWTMAYQPTSLSDAPPPPGFRSTFDDLDDADDPDGVVRATRELSMLFRVRSRASEAR</sequence>
<accession>A0ABN2HAH9</accession>
<protein>
    <recommendedName>
        <fullName evidence="2">BLUF domain-containing protein</fullName>
    </recommendedName>
</protein>
<dbReference type="Pfam" id="PF04940">
    <property type="entry name" value="BLUF"/>
    <property type="match status" value="1"/>
</dbReference>
<dbReference type="InterPro" id="IPR007024">
    <property type="entry name" value="BLUF_domain"/>
</dbReference>
<organism evidence="3 4">
    <name type="scientific">Microbacterium lacus</name>
    <dbReference type="NCBI Taxonomy" id="415217"/>
    <lineage>
        <taxon>Bacteria</taxon>
        <taxon>Bacillati</taxon>
        <taxon>Actinomycetota</taxon>
        <taxon>Actinomycetes</taxon>
        <taxon>Micrococcales</taxon>
        <taxon>Microbacteriaceae</taxon>
        <taxon>Microbacterium</taxon>
    </lineage>
</organism>
<feature type="domain" description="BLUF" evidence="2">
    <location>
        <begin position="10"/>
        <end position="101"/>
    </location>
</feature>
<dbReference type="SMART" id="SM01034">
    <property type="entry name" value="BLUF"/>
    <property type="match status" value="1"/>
</dbReference>
<dbReference type="PROSITE" id="PS50925">
    <property type="entry name" value="BLUF"/>
    <property type="match status" value="1"/>
</dbReference>
<dbReference type="Gene3D" id="3.30.70.100">
    <property type="match status" value="1"/>
</dbReference>
<dbReference type="InterPro" id="IPR036046">
    <property type="entry name" value="Acylphosphatase-like_dom_sf"/>
</dbReference>
<feature type="region of interest" description="Disordered" evidence="1">
    <location>
        <begin position="80"/>
        <end position="129"/>
    </location>
</feature>
<name>A0ABN2HAH9_9MICO</name>
<evidence type="ECO:0000259" key="2">
    <source>
        <dbReference type="PROSITE" id="PS50925"/>
    </source>
</evidence>
<dbReference type="RefSeq" id="WP_344055738.1">
    <property type="nucleotide sequence ID" value="NZ_BAAAPK010000001.1"/>
</dbReference>
<evidence type="ECO:0000313" key="3">
    <source>
        <dbReference type="EMBL" id="GAA1684592.1"/>
    </source>
</evidence>
<dbReference type="SUPFAM" id="SSF54975">
    <property type="entry name" value="Acylphosphatase/BLUF domain-like"/>
    <property type="match status" value="1"/>
</dbReference>
<keyword evidence="4" id="KW-1185">Reference proteome</keyword>
<proteinExistence type="predicted"/>
<dbReference type="Proteomes" id="UP001500596">
    <property type="component" value="Unassembled WGS sequence"/>
</dbReference>
<reference evidence="3 4" key="1">
    <citation type="journal article" date="2019" name="Int. J. Syst. Evol. Microbiol.">
        <title>The Global Catalogue of Microorganisms (GCM) 10K type strain sequencing project: providing services to taxonomists for standard genome sequencing and annotation.</title>
        <authorList>
            <consortium name="The Broad Institute Genomics Platform"/>
            <consortium name="The Broad Institute Genome Sequencing Center for Infectious Disease"/>
            <person name="Wu L."/>
            <person name="Ma J."/>
        </authorList>
    </citation>
    <scope>NUCLEOTIDE SEQUENCE [LARGE SCALE GENOMIC DNA]</scope>
    <source>
        <strain evidence="3 4">JCM 15575</strain>
    </source>
</reference>
<comment type="caution">
    <text evidence="3">The sequence shown here is derived from an EMBL/GenBank/DDBJ whole genome shotgun (WGS) entry which is preliminary data.</text>
</comment>
<gene>
    <name evidence="3" type="ORF">GCM10009807_30490</name>
</gene>
<evidence type="ECO:0000256" key="1">
    <source>
        <dbReference type="SAM" id="MobiDB-lite"/>
    </source>
</evidence>
<evidence type="ECO:0000313" key="4">
    <source>
        <dbReference type="Proteomes" id="UP001500596"/>
    </source>
</evidence>
<dbReference type="EMBL" id="BAAAPK010000001">
    <property type="protein sequence ID" value="GAA1684592.1"/>
    <property type="molecule type" value="Genomic_DNA"/>
</dbReference>